<dbReference type="RefSeq" id="WP_025016671.1">
    <property type="nucleotide sequence ID" value="NZ_BAABQR010000001.1"/>
</dbReference>
<keyword evidence="4" id="KW-0436">Ligase</keyword>
<evidence type="ECO:0000313" key="5">
    <source>
        <dbReference type="Proteomes" id="UP000031847"/>
    </source>
</evidence>
<organism evidence="4 5">
    <name type="scientific">Lactococcus lactis subsp. lactis</name>
    <name type="common">Streptococcus lactis</name>
    <dbReference type="NCBI Taxonomy" id="1360"/>
    <lineage>
        <taxon>Bacteria</taxon>
        <taxon>Bacillati</taxon>
        <taxon>Bacillota</taxon>
        <taxon>Bacilli</taxon>
        <taxon>Lactobacillales</taxon>
        <taxon>Streptococcaceae</taxon>
        <taxon>Lactococcus</taxon>
    </lineage>
</organism>
<keyword evidence="2" id="KW-0732">Signal</keyword>
<dbReference type="Pfam" id="PF15983">
    <property type="entry name" value="DUF4767"/>
    <property type="match status" value="1"/>
</dbReference>
<dbReference type="EMBL" id="BBSI01000017">
    <property type="protein sequence ID" value="GAM79957.1"/>
    <property type="molecule type" value="Genomic_DNA"/>
</dbReference>
<evidence type="ECO:0000313" key="4">
    <source>
        <dbReference type="EMBL" id="GAM79957.1"/>
    </source>
</evidence>
<proteinExistence type="predicted"/>
<feature type="domain" description="DUF4767" evidence="3">
    <location>
        <begin position="79"/>
        <end position="216"/>
    </location>
</feature>
<dbReference type="InterPro" id="IPR031927">
    <property type="entry name" value="DUF4767"/>
</dbReference>
<dbReference type="Proteomes" id="UP000031847">
    <property type="component" value="Unassembled WGS sequence"/>
</dbReference>
<dbReference type="GO" id="GO:0016874">
    <property type="term" value="F:ligase activity"/>
    <property type="evidence" value="ECO:0007669"/>
    <property type="project" value="UniProtKB-KW"/>
</dbReference>
<evidence type="ECO:0000256" key="2">
    <source>
        <dbReference type="SAM" id="SignalP"/>
    </source>
</evidence>
<dbReference type="PATRIC" id="fig|1360.113.peg.501"/>
<feature type="compositionally biased region" description="Low complexity" evidence="1">
    <location>
        <begin position="21"/>
        <end position="75"/>
    </location>
</feature>
<evidence type="ECO:0000256" key="1">
    <source>
        <dbReference type="SAM" id="MobiDB-lite"/>
    </source>
</evidence>
<feature type="chain" id="PRO_5044365320" evidence="2">
    <location>
        <begin position="20"/>
        <end position="217"/>
    </location>
</feature>
<protein>
    <submittedName>
        <fullName evidence="4">Acyl-coenzyme A synthetases/AMP-(Fatty) acid ligases</fullName>
    </submittedName>
</protein>
<name>A0A0B8QSQ2_LACLL</name>
<accession>A0A0B8QSQ2</accession>
<evidence type="ECO:0000259" key="3">
    <source>
        <dbReference type="Pfam" id="PF15983"/>
    </source>
</evidence>
<reference evidence="4 5" key="1">
    <citation type="submission" date="2015-01" db="EMBL/GenBank/DDBJ databases">
        <title>Lactococcus lactis subsp.lactis JCM 5805 whole genome shotgun sequence.</title>
        <authorList>
            <person name="Fujii T."/>
            <person name="Tomita Y."/>
            <person name="Ikushima S."/>
            <person name="Fujiwara D."/>
        </authorList>
    </citation>
    <scope>NUCLEOTIDE SEQUENCE [LARGE SCALE GENOMIC DNA]</scope>
    <source>
        <strain evidence="4 5">JCM 5805</strain>
    </source>
</reference>
<gene>
    <name evidence="4" type="ORF">JCM5805K_1065</name>
</gene>
<dbReference type="AlphaFoldDB" id="A0A0B8QSQ2"/>
<feature type="signal peptide" evidence="2">
    <location>
        <begin position="1"/>
        <end position="19"/>
    </location>
</feature>
<sequence length="217" mass="24105">MKKIYLVAIFLVATLGMSACSSKQNSQTTKESSKSSQSSRSSSITESTSSTTQSSSITKESSSSIEKSISPSTSTQIRKWNPEKNQRLAEFMSAWGIEMGQSYSQYDPNHNLNLYGLSIPWSVIDNNSTWKAAINNQPIELKWSETGEDSGGYQLVDVYSDMNEKNSGVNHVYLFVIKSGNPMVLYTAQNQGNTNNYLYLKETENNELKNAFARIVG</sequence>
<dbReference type="PROSITE" id="PS51257">
    <property type="entry name" value="PROKAR_LIPOPROTEIN"/>
    <property type="match status" value="1"/>
</dbReference>
<comment type="caution">
    <text evidence="4">The sequence shown here is derived from an EMBL/GenBank/DDBJ whole genome shotgun (WGS) entry which is preliminary data.</text>
</comment>
<feature type="region of interest" description="Disordered" evidence="1">
    <location>
        <begin position="21"/>
        <end position="81"/>
    </location>
</feature>